<feature type="region of interest" description="Disordered" evidence="1">
    <location>
        <begin position="1"/>
        <end position="44"/>
    </location>
</feature>
<evidence type="ECO:0000256" key="1">
    <source>
        <dbReference type="SAM" id="MobiDB-lite"/>
    </source>
</evidence>
<feature type="region of interest" description="Disordered" evidence="1">
    <location>
        <begin position="61"/>
        <end position="82"/>
    </location>
</feature>
<comment type="caution">
    <text evidence="2">The sequence shown here is derived from an EMBL/GenBank/DDBJ whole genome shotgun (WGS) entry which is preliminary data.</text>
</comment>
<accession>A0A9N7VCT6</accession>
<organism evidence="2 3">
    <name type="scientific">Pleuronectes platessa</name>
    <name type="common">European plaice</name>
    <dbReference type="NCBI Taxonomy" id="8262"/>
    <lineage>
        <taxon>Eukaryota</taxon>
        <taxon>Metazoa</taxon>
        <taxon>Chordata</taxon>
        <taxon>Craniata</taxon>
        <taxon>Vertebrata</taxon>
        <taxon>Euteleostomi</taxon>
        <taxon>Actinopterygii</taxon>
        <taxon>Neopterygii</taxon>
        <taxon>Teleostei</taxon>
        <taxon>Neoteleostei</taxon>
        <taxon>Acanthomorphata</taxon>
        <taxon>Carangaria</taxon>
        <taxon>Pleuronectiformes</taxon>
        <taxon>Pleuronectoidei</taxon>
        <taxon>Pleuronectidae</taxon>
        <taxon>Pleuronectes</taxon>
    </lineage>
</organism>
<protein>
    <submittedName>
        <fullName evidence="2">Uncharacterized protein</fullName>
    </submittedName>
</protein>
<gene>
    <name evidence="2" type="ORF">PLEPLA_LOCUS36180</name>
</gene>
<proteinExistence type="predicted"/>
<dbReference type="Proteomes" id="UP001153269">
    <property type="component" value="Unassembled WGS sequence"/>
</dbReference>
<evidence type="ECO:0000313" key="3">
    <source>
        <dbReference type="Proteomes" id="UP001153269"/>
    </source>
</evidence>
<sequence length="117" mass="12854">MKQSNRAGPSAWNHQSSSLIAPGVPSTARSHHGPAGGGGCGGSRCSRFEWQVVIYADLCSRSEPPDKSITSYYSEPESKRPSAETGDFILYQFKTRSISQLAYGCEPLQAMMRHFWP</sequence>
<feature type="compositionally biased region" description="Polar residues" evidence="1">
    <location>
        <begin position="1"/>
        <end position="19"/>
    </location>
</feature>
<name>A0A9N7VCT6_PLEPL</name>
<dbReference type="EMBL" id="CADEAL010003981">
    <property type="protein sequence ID" value="CAB1448528.1"/>
    <property type="molecule type" value="Genomic_DNA"/>
</dbReference>
<reference evidence="2" key="1">
    <citation type="submission" date="2020-03" db="EMBL/GenBank/DDBJ databases">
        <authorList>
            <person name="Weist P."/>
        </authorList>
    </citation>
    <scope>NUCLEOTIDE SEQUENCE</scope>
</reference>
<evidence type="ECO:0000313" key="2">
    <source>
        <dbReference type="EMBL" id="CAB1448528.1"/>
    </source>
</evidence>
<keyword evidence="3" id="KW-1185">Reference proteome</keyword>
<dbReference type="AlphaFoldDB" id="A0A9N7VCT6"/>